<dbReference type="EMBL" id="MPUH01000003">
    <property type="protein sequence ID" value="OMJ96178.1"/>
    <property type="molecule type" value="Genomic_DNA"/>
</dbReference>
<dbReference type="Proteomes" id="UP000187209">
    <property type="component" value="Unassembled WGS sequence"/>
</dbReference>
<evidence type="ECO:0000313" key="1">
    <source>
        <dbReference type="EMBL" id="OMJ96178.1"/>
    </source>
</evidence>
<name>A0A1R2D4I2_9CILI</name>
<reference evidence="1 2" key="1">
    <citation type="submission" date="2016-11" db="EMBL/GenBank/DDBJ databases">
        <title>The macronuclear genome of Stentor coeruleus: a giant cell with tiny introns.</title>
        <authorList>
            <person name="Slabodnick M."/>
            <person name="Ruby J.G."/>
            <person name="Reiff S.B."/>
            <person name="Swart E.C."/>
            <person name="Gosai S."/>
            <person name="Prabakaran S."/>
            <person name="Witkowska E."/>
            <person name="Larue G.E."/>
            <person name="Fisher S."/>
            <person name="Freeman R.M."/>
            <person name="Gunawardena J."/>
            <person name="Chu W."/>
            <person name="Stover N.A."/>
            <person name="Gregory B.D."/>
            <person name="Nowacki M."/>
            <person name="Derisi J."/>
            <person name="Roy S.W."/>
            <person name="Marshall W.F."/>
            <person name="Sood P."/>
        </authorList>
    </citation>
    <scope>NUCLEOTIDE SEQUENCE [LARGE SCALE GENOMIC DNA]</scope>
    <source>
        <strain evidence="1">WM001</strain>
    </source>
</reference>
<organism evidence="1 2">
    <name type="scientific">Stentor coeruleus</name>
    <dbReference type="NCBI Taxonomy" id="5963"/>
    <lineage>
        <taxon>Eukaryota</taxon>
        <taxon>Sar</taxon>
        <taxon>Alveolata</taxon>
        <taxon>Ciliophora</taxon>
        <taxon>Postciliodesmatophora</taxon>
        <taxon>Heterotrichea</taxon>
        <taxon>Heterotrichida</taxon>
        <taxon>Stentoridae</taxon>
        <taxon>Stentor</taxon>
    </lineage>
</organism>
<accession>A0A1R2D4I2</accession>
<keyword evidence="2" id="KW-1185">Reference proteome</keyword>
<gene>
    <name evidence="1" type="ORF">SteCoe_361</name>
</gene>
<dbReference type="AlphaFoldDB" id="A0A1R2D4I2"/>
<protein>
    <submittedName>
        <fullName evidence="1">Uncharacterized protein</fullName>
    </submittedName>
</protein>
<proteinExistence type="predicted"/>
<comment type="caution">
    <text evidence="1">The sequence shown here is derived from an EMBL/GenBank/DDBJ whole genome shotgun (WGS) entry which is preliminary data.</text>
</comment>
<evidence type="ECO:0000313" key="2">
    <source>
        <dbReference type="Proteomes" id="UP000187209"/>
    </source>
</evidence>
<sequence>MHCNLGSLGKFLLVLPDLKTKSNTPSKYYQTPRELKEIWPILKVNRTPSPGPKISQKPISFNTLPKINTKSAERKVGIQNSSPLGVYEKVRKELMTDKSQKILRCMNLSVREDERRKIKAILEQRALDKVLNTMRDVNTKPDAMYLKPIESFMHNKKQALHIYLKDARRKWMSKRALPKKFYQLVE</sequence>